<evidence type="ECO:0000313" key="2">
    <source>
        <dbReference type="EMBL" id="KAJ7703561.1"/>
    </source>
</evidence>
<keyword evidence="3" id="KW-1185">Reference proteome</keyword>
<feature type="region of interest" description="Disordered" evidence="1">
    <location>
        <begin position="1"/>
        <end position="45"/>
    </location>
</feature>
<feature type="compositionally biased region" description="Basic residues" evidence="1">
    <location>
        <begin position="26"/>
        <end position="43"/>
    </location>
</feature>
<dbReference type="EMBL" id="JARKIE010000012">
    <property type="protein sequence ID" value="KAJ7703561.1"/>
    <property type="molecule type" value="Genomic_DNA"/>
</dbReference>
<dbReference type="AlphaFoldDB" id="A0AAD7GR81"/>
<accession>A0AAD7GR81</accession>
<organism evidence="2 3">
    <name type="scientific">Mycena rosella</name>
    <name type="common">Pink bonnet</name>
    <name type="synonym">Agaricus rosellus</name>
    <dbReference type="NCBI Taxonomy" id="1033263"/>
    <lineage>
        <taxon>Eukaryota</taxon>
        <taxon>Fungi</taxon>
        <taxon>Dikarya</taxon>
        <taxon>Basidiomycota</taxon>
        <taxon>Agaricomycotina</taxon>
        <taxon>Agaricomycetes</taxon>
        <taxon>Agaricomycetidae</taxon>
        <taxon>Agaricales</taxon>
        <taxon>Marasmiineae</taxon>
        <taxon>Mycenaceae</taxon>
        <taxon>Mycena</taxon>
    </lineage>
</organism>
<sequence length="140" mass="16172">MRKNGDLARIGGKPREDEALLNTDARKHKIRQSKQPRCSKSKYAKSIQSDWDSSDLPRLTRELFLQKKNPNCSFCSKKFGCSRTIYRLEVPALEFKSEFQPLDIKVKSAVSAVRDTIRKLKRDEKGPIDKQRTTWEGADE</sequence>
<comment type="caution">
    <text evidence="2">The sequence shown here is derived from an EMBL/GenBank/DDBJ whole genome shotgun (WGS) entry which is preliminary data.</text>
</comment>
<protein>
    <submittedName>
        <fullName evidence="2">Uncharacterized protein</fullName>
    </submittedName>
</protein>
<reference evidence="2" key="1">
    <citation type="submission" date="2023-03" db="EMBL/GenBank/DDBJ databases">
        <title>Massive genome expansion in bonnet fungi (Mycena s.s.) driven by repeated elements and novel gene families across ecological guilds.</title>
        <authorList>
            <consortium name="Lawrence Berkeley National Laboratory"/>
            <person name="Harder C.B."/>
            <person name="Miyauchi S."/>
            <person name="Viragh M."/>
            <person name="Kuo A."/>
            <person name="Thoen E."/>
            <person name="Andreopoulos B."/>
            <person name="Lu D."/>
            <person name="Skrede I."/>
            <person name="Drula E."/>
            <person name="Henrissat B."/>
            <person name="Morin E."/>
            <person name="Kohler A."/>
            <person name="Barry K."/>
            <person name="LaButti K."/>
            <person name="Morin E."/>
            <person name="Salamov A."/>
            <person name="Lipzen A."/>
            <person name="Mereny Z."/>
            <person name="Hegedus B."/>
            <person name="Baldrian P."/>
            <person name="Stursova M."/>
            <person name="Weitz H."/>
            <person name="Taylor A."/>
            <person name="Grigoriev I.V."/>
            <person name="Nagy L.G."/>
            <person name="Martin F."/>
            <person name="Kauserud H."/>
        </authorList>
    </citation>
    <scope>NUCLEOTIDE SEQUENCE</scope>
    <source>
        <strain evidence="2">CBHHK067</strain>
    </source>
</reference>
<dbReference type="Proteomes" id="UP001221757">
    <property type="component" value="Unassembled WGS sequence"/>
</dbReference>
<evidence type="ECO:0000256" key="1">
    <source>
        <dbReference type="SAM" id="MobiDB-lite"/>
    </source>
</evidence>
<name>A0AAD7GR81_MYCRO</name>
<evidence type="ECO:0000313" key="3">
    <source>
        <dbReference type="Proteomes" id="UP001221757"/>
    </source>
</evidence>
<proteinExistence type="predicted"/>
<gene>
    <name evidence="2" type="ORF">B0H17DRAFT_1127189</name>
</gene>